<keyword evidence="3" id="KW-0597">Phosphoprotein</keyword>
<keyword evidence="2" id="KW-1017">Isopeptide bond</keyword>
<evidence type="ECO:0000259" key="9">
    <source>
        <dbReference type="PROSITE" id="PS50006"/>
    </source>
</evidence>
<evidence type="ECO:0000256" key="1">
    <source>
        <dbReference type="ARBA" id="ARBA00004123"/>
    </source>
</evidence>
<reference evidence="10 11" key="1">
    <citation type="journal article" date="2017" name="Mycologia">
        <title>Bifiguratus adelaidae, gen. et sp. nov., a new member of Mucoromycotina in endophytic and soil-dwelling habitats.</title>
        <authorList>
            <person name="Torres-Cruz T.J."/>
            <person name="Billingsley Tobias T.L."/>
            <person name="Almatruk M."/>
            <person name="Hesse C."/>
            <person name="Kuske C.R."/>
            <person name="Desiro A."/>
            <person name="Benucci G.M."/>
            <person name="Bonito G."/>
            <person name="Stajich J.E."/>
            <person name="Dunlap C."/>
            <person name="Arnold A.E."/>
            <person name="Porras-Alfaro A."/>
        </authorList>
    </citation>
    <scope>NUCLEOTIDE SEQUENCE [LARGE SCALE GENOMIC DNA]</scope>
    <source>
        <strain evidence="10 11">AZ0501</strain>
    </source>
</reference>
<organism evidence="10 11">
    <name type="scientific">Bifiguratus adelaidae</name>
    <dbReference type="NCBI Taxonomy" id="1938954"/>
    <lineage>
        <taxon>Eukaryota</taxon>
        <taxon>Fungi</taxon>
        <taxon>Fungi incertae sedis</taxon>
        <taxon>Mucoromycota</taxon>
        <taxon>Mucoromycotina</taxon>
        <taxon>Endogonomycetes</taxon>
        <taxon>Endogonales</taxon>
        <taxon>Endogonales incertae sedis</taxon>
        <taxon>Bifiguratus</taxon>
    </lineage>
</organism>
<dbReference type="InterPro" id="IPR000253">
    <property type="entry name" value="FHA_dom"/>
</dbReference>
<evidence type="ECO:0000256" key="6">
    <source>
        <dbReference type="ARBA" id="ARBA00023306"/>
    </source>
</evidence>
<dbReference type="PANTHER" id="PTHR21603:SF18">
    <property type="entry name" value="ANTIGEN KI-67-LIKE PROTEIN"/>
    <property type="match status" value="1"/>
</dbReference>
<feature type="region of interest" description="Disordered" evidence="8">
    <location>
        <begin position="619"/>
        <end position="740"/>
    </location>
</feature>
<feature type="compositionally biased region" description="Polar residues" evidence="8">
    <location>
        <begin position="115"/>
        <end position="125"/>
    </location>
</feature>
<dbReference type="InterPro" id="IPR029334">
    <property type="entry name" value="PP1-bd"/>
</dbReference>
<comment type="caution">
    <text evidence="10">The sequence shown here is derived from an EMBL/GenBank/DDBJ whole genome shotgun (WGS) entry which is preliminary data.</text>
</comment>
<dbReference type="Pfam" id="PF00498">
    <property type="entry name" value="FHA"/>
    <property type="match status" value="1"/>
</dbReference>
<keyword evidence="4" id="KW-0832">Ubl conjugation</keyword>
<keyword evidence="7" id="KW-0175">Coiled coil</keyword>
<evidence type="ECO:0000256" key="4">
    <source>
        <dbReference type="ARBA" id="ARBA00022843"/>
    </source>
</evidence>
<name>A0A261Y7T7_9FUNG</name>
<evidence type="ECO:0000256" key="5">
    <source>
        <dbReference type="ARBA" id="ARBA00023242"/>
    </source>
</evidence>
<dbReference type="PROSITE" id="PS50006">
    <property type="entry name" value="FHA_DOMAIN"/>
    <property type="match status" value="1"/>
</dbReference>
<protein>
    <recommendedName>
        <fullName evidence="9">FHA domain-containing protein</fullName>
    </recommendedName>
</protein>
<proteinExistence type="predicted"/>
<feature type="compositionally biased region" description="Polar residues" evidence="8">
    <location>
        <begin position="696"/>
        <end position="706"/>
    </location>
</feature>
<dbReference type="CDD" id="cd22673">
    <property type="entry name" value="FHA_Ki67"/>
    <property type="match status" value="1"/>
</dbReference>
<gene>
    <name evidence="10" type="ORF">BZG36_00324</name>
</gene>
<evidence type="ECO:0000256" key="3">
    <source>
        <dbReference type="ARBA" id="ARBA00022553"/>
    </source>
</evidence>
<feature type="region of interest" description="Disordered" evidence="8">
    <location>
        <begin position="555"/>
        <end position="582"/>
    </location>
</feature>
<evidence type="ECO:0000256" key="8">
    <source>
        <dbReference type="SAM" id="MobiDB-lite"/>
    </source>
</evidence>
<dbReference type="SMART" id="SM00240">
    <property type="entry name" value="FHA"/>
    <property type="match status" value="1"/>
</dbReference>
<dbReference type="Pfam" id="PF15276">
    <property type="entry name" value="PP1_bind"/>
    <property type="match status" value="1"/>
</dbReference>
<dbReference type="GO" id="GO:0005694">
    <property type="term" value="C:chromosome"/>
    <property type="evidence" value="ECO:0007669"/>
    <property type="project" value="TreeGrafter"/>
</dbReference>
<feature type="compositionally biased region" description="Basic and acidic residues" evidence="8">
    <location>
        <begin position="559"/>
        <end position="569"/>
    </location>
</feature>
<keyword evidence="5" id="KW-0539">Nucleus</keyword>
<dbReference type="InterPro" id="IPR008984">
    <property type="entry name" value="SMAD_FHA_dom_sf"/>
</dbReference>
<feature type="region of interest" description="Disordered" evidence="8">
    <location>
        <begin position="382"/>
        <end position="445"/>
    </location>
</feature>
<feature type="region of interest" description="Disordered" evidence="8">
    <location>
        <begin position="179"/>
        <end position="286"/>
    </location>
</feature>
<feature type="coiled-coil region" evidence="7">
    <location>
        <begin position="479"/>
        <end position="506"/>
    </location>
</feature>
<feature type="domain" description="FHA" evidence="9">
    <location>
        <begin position="30"/>
        <end position="79"/>
    </location>
</feature>
<dbReference type="AlphaFoldDB" id="A0A261Y7T7"/>
<feature type="compositionally biased region" description="Polar residues" evidence="8">
    <location>
        <begin position="636"/>
        <end position="651"/>
    </location>
</feature>
<keyword evidence="11" id="KW-1185">Reference proteome</keyword>
<keyword evidence="6" id="KW-0131">Cell cycle</keyword>
<evidence type="ECO:0000256" key="2">
    <source>
        <dbReference type="ARBA" id="ARBA00022499"/>
    </source>
</evidence>
<dbReference type="OrthoDB" id="6288785at2759"/>
<dbReference type="EMBL" id="MVBO01000002">
    <property type="protein sequence ID" value="OZJ06700.1"/>
    <property type="molecule type" value="Genomic_DNA"/>
</dbReference>
<dbReference type="GO" id="GO:0005634">
    <property type="term" value="C:nucleus"/>
    <property type="evidence" value="ECO:0007669"/>
    <property type="project" value="UniProtKB-SubCell"/>
</dbReference>
<feature type="compositionally biased region" description="Basic and acidic residues" evidence="8">
    <location>
        <begin position="653"/>
        <end position="675"/>
    </location>
</feature>
<feature type="region of interest" description="Disordered" evidence="8">
    <location>
        <begin position="111"/>
        <end position="153"/>
    </location>
</feature>
<dbReference type="PANTHER" id="PTHR21603">
    <property type="entry name" value="ANTIGEN KI-67-LIKE PROTEIN"/>
    <property type="match status" value="1"/>
</dbReference>
<dbReference type="Proteomes" id="UP000242875">
    <property type="component" value="Unassembled WGS sequence"/>
</dbReference>
<feature type="compositionally biased region" description="Basic and acidic residues" evidence="8">
    <location>
        <begin position="188"/>
        <end position="207"/>
    </location>
</feature>
<comment type="subcellular location">
    <subcellularLocation>
        <location evidence="1">Nucleus</location>
    </subcellularLocation>
</comment>
<evidence type="ECO:0000256" key="7">
    <source>
        <dbReference type="SAM" id="Coils"/>
    </source>
</evidence>
<evidence type="ECO:0000313" key="10">
    <source>
        <dbReference type="EMBL" id="OZJ06700.1"/>
    </source>
</evidence>
<dbReference type="Gene3D" id="2.60.200.20">
    <property type="match status" value="1"/>
</dbReference>
<sequence>MAAVDKKAEVIVVRKDGKRNDIFPLTTNTCTFGRAEENDIRLHLPHVSKRHCKITFRKDGLAFIENFSDNGTQVNDVWVTRRTILNNKDKISLCGRHFLFVYAEKGKRSPLMDHQGSNASVYTTPHTPPSVKPHSSHDDDIDNSPTTQSLKRKLSFGSQVKAVVEGMSPARKARILELMQSPAPLSRKGTEDKADRLKPARKTEAVDTLRMLTEQANQERRSGSTPPPKTPPKRSQAPNSVKSARKVTFGPPLSPEVFDKDHPSSTPVKRGKHPAVSPQASRTPTSALKRRTIYSNNVEPSIEAQEILDQLRMVNRDIAKDGIVTTAALDSDSDEDADATMPQTFSKNQALVDDDTTLTLASYSEGVDDVTVDVGQQLNIRSRGHASASDSSIPYGTHADGLNHPTTFPTQAELPDPPSKPQPPISQNNASAMQPSPNRLSSVSTSMSAALQSNDVIKRRSSFHLDLSPLKAGQTLAEREEVELVVKRLGARLDKLMAELSENRRKSDIFPYYSLLRDNELDAGKTKVAEQFLSLSGLPLSSPLLKRSRRVLLPEEPEEKASKTEEEHQAPAATGDDEEAPTAISVLRRIRRYSSIMKAQDLQEEPKSAPALRRLLYKQDNPDDKSAADAPRYARPTTSSSFRNRPLSSLENLIRDTQRARRLSAGEDVHHKDPLEDAQVTEANTSNTHGKRKENTPLTDLASTTSSEEDGKGLATEPQRLKRRRTETVEERVTRQRVRV</sequence>
<dbReference type="GO" id="GO:0051983">
    <property type="term" value="P:regulation of chromosome segregation"/>
    <property type="evidence" value="ECO:0007669"/>
    <property type="project" value="TreeGrafter"/>
</dbReference>
<accession>A0A261Y7T7</accession>
<evidence type="ECO:0000313" key="11">
    <source>
        <dbReference type="Proteomes" id="UP000242875"/>
    </source>
</evidence>
<feature type="compositionally biased region" description="Pro residues" evidence="8">
    <location>
        <begin position="415"/>
        <end position="424"/>
    </location>
</feature>
<feature type="compositionally biased region" description="Polar residues" evidence="8">
    <location>
        <begin position="425"/>
        <end position="445"/>
    </location>
</feature>
<dbReference type="GO" id="GO:0007088">
    <property type="term" value="P:regulation of mitotic nuclear division"/>
    <property type="evidence" value="ECO:0007669"/>
    <property type="project" value="TreeGrafter"/>
</dbReference>
<dbReference type="SUPFAM" id="SSF49879">
    <property type="entry name" value="SMAD/FHA domain"/>
    <property type="match status" value="1"/>
</dbReference>